<dbReference type="Pfam" id="PF11153">
    <property type="entry name" value="DUF2931"/>
    <property type="match status" value="1"/>
</dbReference>
<dbReference type="EMBL" id="FUZF01000001">
    <property type="protein sequence ID" value="SKB41846.1"/>
    <property type="molecule type" value="Genomic_DNA"/>
</dbReference>
<keyword evidence="1" id="KW-0812">Transmembrane</keyword>
<evidence type="ECO:0000313" key="3">
    <source>
        <dbReference type="Proteomes" id="UP000190150"/>
    </source>
</evidence>
<dbReference type="RefSeq" id="WP_079640790.1">
    <property type="nucleotide sequence ID" value="NZ_FUZF01000001.1"/>
</dbReference>
<keyword evidence="3" id="KW-1185">Reference proteome</keyword>
<evidence type="ECO:0008006" key="4">
    <source>
        <dbReference type="Google" id="ProtNLM"/>
    </source>
</evidence>
<evidence type="ECO:0000313" key="2">
    <source>
        <dbReference type="EMBL" id="SKB41846.1"/>
    </source>
</evidence>
<name>A0A1T5B3Q0_9SPHI</name>
<protein>
    <recommendedName>
        <fullName evidence="4">DUF2931 family protein</fullName>
    </recommendedName>
</protein>
<accession>A0A1T5B3Q0</accession>
<dbReference type="Proteomes" id="UP000190150">
    <property type="component" value="Unassembled WGS sequence"/>
</dbReference>
<feature type="transmembrane region" description="Helical" evidence="1">
    <location>
        <begin position="6"/>
        <end position="23"/>
    </location>
</feature>
<dbReference type="InterPro" id="IPR021326">
    <property type="entry name" value="DUF2931"/>
</dbReference>
<dbReference type="OrthoDB" id="706515at2"/>
<dbReference type="STRING" id="1513896.SAMN05660841_00446"/>
<keyword evidence="1" id="KW-1133">Transmembrane helix</keyword>
<organism evidence="2 3">
    <name type="scientific">Sphingobacterium nematocida</name>
    <dbReference type="NCBI Taxonomy" id="1513896"/>
    <lineage>
        <taxon>Bacteria</taxon>
        <taxon>Pseudomonadati</taxon>
        <taxon>Bacteroidota</taxon>
        <taxon>Sphingobacteriia</taxon>
        <taxon>Sphingobacteriales</taxon>
        <taxon>Sphingobacteriaceae</taxon>
        <taxon>Sphingobacterium</taxon>
    </lineage>
</organism>
<reference evidence="3" key="1">
    <citation type="submission" date="2017-02" db="EMBL/GenBank/DDBJ databases">
        <authorList>
            <person name="Varghese N."/>
            <person name="Submissions S."/>
        </authorList>
    </citation>
    <scope>NUCLEOTIDE SEQUENCE [LARGE SCALE GENOMIC DNA]</scope>
    <source>
        <strain evidence="3">DSM 24091</strain>
    </source>
</reference>
<sequence length="215" mass="25043">MNALNKVYIFLIAIILGSTVFQIQRTNQKVNYRTGCFSAIPLHVRSLYFSDKRTDELGHFYDPYSDYFAWGQVNQHFDNNRIDIPDSLHIKYLSYTDSLFYGTTIPLNAASPIWEKYKTSPELLIFTLGIADKGIIKLWCSSKSLGTRLILSKRLPVIRPQAEDLYYNKPLSETQYISEIFGLLDDSIKNNIRQNLYKKDYSDSINYQTPDYFLK</sequence>
<gene>
    <name evidence="2" type="ORF">SAMN05660841_00446</name>
</gene>
<keyword evidence="1" id="KW-0472">Membrane</keyword>
<proteinExistence type="predicted"/>
<dbReference type="AlphaFoldDB" id="A0A1T5B3Q0"/>
<evidence type="ECO:0000256" key="1">
    <source>
        <dbReference type="SAM" id="Phobius"/>
    </source>
</evidence>